<evidence type="ECO:0000313" key="3">
    <source>
        <dbReference type="EMBL" id="RDE10664.1"/>
    </source>
</evidence>
<proteinExistence type="predicted"/>
<protein>
    <submittedName>
        <fullName evidence="3">Histidine phosphatase family protein</fullName>
    </submittedName>
</protein>
<dbReference type="RefSeq" id="WP_114644381.1">
    <property type="nucleotide sequence ID" value="NZ_QQNH01000001.1"/>
</dbReference>
<accession>A0A369W7J5</accession>
<dbReference type="SMART" id="SM00855">
    <property type="entry name" value="PGAM"/>
    <property type="match status" value="1"/>
</dbReference>
<dbReference type="Pfam" id="PF00300">
    <property type="entry name" value="His_Phos_1"/>
    <property type="match status" value="1"/>
</dbReference>
<dbReference type="Gene3D" id="3.40.50.1240">
    <property type="entry name" value="Phosphoglycerate mutase-like"/>
    <property type="match status" value="1"/>
</dbReference>
<name>A0A369W7J5_9HYPH</name>
<gene>
    <name evidence="3" type="ORF">DVH29_00195</name>
</gene>
<sequence>MKDIFVVTHTEAAHHLENRVGGWFDSDLTHRGLQEAEAIAERLASLIGSGAVEIYSSDLRRASQTAAAIARRLGQTVQETSALREISYGVAGGKPQAWLDARYTPAPDDNRLDCDGGIDGAETRRDVARRVFPFIDGVVRRRCEKQIIVTHGFTLSMVIAAWMKIPIDATGFLAFPAKSGSITHLRQDDFFRNRAVLFIGDRAHLSGI</sequence>
<dbReference type="GO" id="GO:0005737">
    <property type="term" value="C:cytoplasm"/>
    <property type="evidence" value="ECO:0007669"/>
    <property type="project" value="TreeGrafter"/>
</dbReference>
<dbReference type="EMBL" id="QQNH01000001">
    <property type="protein sequence ID" value="RDE10664.1"/>
    <property type="molecule type" value="Genomic_DNA"/>
</dbReference>
<evidence type="ECO:0000256" key="1">
    <source>
        <dbReference type="PIRSR" id="PIRSR613078-1"/>
    </source>
</evidence>
<keyword evidence="4" id="KW-1185">Reference proteome</keyword>
<dbReference type="OrthoDB" id="9781415at2"/>
<dbReference type="SUPFAM" id="SSF53254">
    <property type="entry name" value="Phosphoglycerate mutase-like"/>
    <property type="match status" value="1"/>
</dbReference>
<dbReference type="CDD" id="cd07067">
    <property type="entry name" value="HP_PGM_like"/>
    <property type="match status" value="1"/>
</dbReference>
<feature type="active site" description="Tele-phosphohistidine intermediate" evidence="1">
    <location>
        <position position="9"/>
    </location>
</feature>
<evidence type="ECO:0000256" key="2">
    <source>
        <dbReference type="PIRSR" id="PIRSR613078-2"/>
    </source>
</evidence>
<dbReference type="PIRSF" id="PIRSF000709">
    <property type="entry name" value="6PFK_2-Ptase"/>
    <property type="match status" value="1"/>
</dbReference>
<reference evidence="4" key="1">
    <citation type="submission" date="2018-07" db="EMBL/GenBank/DDBJ databases">
        <authorList>
            <person name="Liu B.-T."/>
            <person name="Du Z."/>
        </authorList>
    </citation>
    <scope>NUCLEOTIDE SEQUENCE [LARGE SCALE GENOMIC DNA]</scope>
    <source>
        <strain evidence="4">XYN52</strain>
    </source>
</reference>
<dbReference type="Proteomes" id="UP000253759">
    <property type="component" value="Unassembled WGS sequence"/>
</dbReference>
<dbReference type="InterPro" id="IPR013078">
    <property type="entry name" value="His_Pase_superF_clade-1"/>
</dbReference>
<dbReference type="PANTHER" id="PTHR48100:SF1">
    <property type="entry name" value="HISTIDINE PHOSPHATASE FAMILY PROTEIN-RELATED"/>
    <property type="match status" value="1"/>
</dbReference>
<feature type="binding site" evidence="2">
    <location>
        <begin position="85"/>
        <end position="88"/>
    </location>
    <ligand>
        <name>substrate</name>
    </ligand>
</feature>
<dbReference type="AlphaFoldDB" id="A0A369W7J5"/>
<evidence type="ECO:0000313" key="4">
    <source>
        <dbReference type="Proteomes" id="UP000253759"/>
    </source>
</evidence>
<dbReference type="InterPro" id="IPR029033">
    <property type="entry name" value="His_PPase_superfam"/>
</dbReference>
<feature type="active site" description="Proton donor/acceptor" evidence="1">
    <location>
        <position position="85"/>
    </location>
</feature>
<dbReference type="PANTHER" id="PTHR48100">
    <property type="entry name" value="BROAD-SPECIFICITY PHOSPHATASE YOR283W-RELATED"/>
    <property type="match status" value="1"/>
</dbReference>
<dbReference type="GO" id="GO:0016791">
    <property type="term" value="F:phosphatase activity"/>
    <property type="evidence" value="ECO:0007669"/>
    <property type="project" value="TreeGrafter"/>
</dbReference>
<feature type="binding site" evidence="2">
    <location>
        <position position="61"/>
    </location>
    <ligand>
        <name>substrate</name>
    </ligand>
</feature>
<organism evidence="3 4">
    <name type="scientific">Pelagibacterium lacus</name>
    <dbReference type="NCBI Taxonomy" id="2282655"/>
    <lineage>
        <taxon>Bacteria</taxon>
        <taxon>Pseudomonadati</taxon>
        <taxon>Pseudomonadota</taxon>
        <taxon>Alphaproteobacteria</taxon>
        <taxon>Hyphomicrobiales</taxon>
        <taxon>Devosiaceae</taxon>
        <taxon>Pelagibacterium</taxon>
    </lineage>
</organism>
<dbReference type="InterPro" id="IPR050275">
    <property type="entry name" value="PGM_Phosphatase"/>
</dbReference>
<comment type="caution">
    <text evidence="3">The sequence shown here is derived from an EMBL/GenBank/DDBJ whole genome shotgun (WGS) entry which is preliminary data.</text>
</comment>